<accession>A0A8G1QWJ4</accession>
<evidence type="ECO:0000256" key="5">
    <source>
        <dbReference type="ARBA" id="ARBA00023136"/>
    </source>
</evidence>
<keyword evidence="3 6" id="KW-0812">Transmembrane</keyword>
<protein>
    <submittedName>
        <fullName evidence="8">TRI12-domain-containing protein</fullName>
    </submittedName>
</protein>
<dbReference type="GeneID" id="37162203"/>
<dbReference type="GO" id="GO:0022857">
    <property type="term" value="F:transmembrane transporter activity"/>
    <property type="evidence" value="ECO:0007669"/>
    <property type="project" value="InterPro"/>
</dbReference>
<feature type="domain" description="Major facilitator superfamily (MFS) profile" evidence="7">
    <location>
        <begin position="1"/>
        <end position="473"/>
    </location>
</feature>
<evidence type="ECO:0000256" key="6">
    <source>
        <dbReference type="SAM" id="Phobius"/>
    </source>
</evidence>
<keyword evidence="9" id="KW-1185">Reference proteome</keyword>
<feature type="transmembrane region" description="Helical" evidence="6">
    <location>
        <begin position="156"/>
        <end position="176"/>
    </location>
</feature>
<dbReference type="PROSITE" id="PS50850">
    <property type="entry name" value="MFS"/>
    <property type="match status" value="1"/>
</dbReference>
<dbReference type="InterPro" id="IPR020846">
    <property type="entry name" value="MFS_dom"/>
</dbReference>
<sequence>MTAIGLGLLAAIAGFAFPAPLLAIINQDIGPSADISWVSLTYTLTIAVGLTLIGGTTDIFLGRRYIFIGGGVLGTVGSIVCARADSVNTLIGDMTLIGLAASTRVSYFYVVAELVPMKYRFAANSLMYIFTTPGRAFAPAIGESLVRTTSAGWRGVFYVLIAINAVVLLCFTLFYWPPTFQEKHDSQRKWAYVRQFDYFGTLLFVSALALFLMGLSWGGSRYPWLSSYVVATIVVGGLSFIAFILWEWYGPTRQPLVPMRMLRDLQWTAAVITSGLGSSLYYGLAIVWPSMVSLIYASGNSVPDSLLSSLVGAGCIATLAIAGILFACVATCTVDSHDRACWLVAFGTFFAGWVEGLSLPTTTLALGDQDELGTGCGFGDSIRFSITTVVTAIYNVIITTRSLPPEAIQTLIAALSAGQAPTTVVGVTPGLGARALQAFKEANIQAYRTVFFSTIAVTGLGLVATLLLPDVDSLMSEEATVTLSRTKHPPSMARKTHRTT</sequence>
<evidence type="ECO:0000259" key="7">
    <source>
        <dbReference type="PROSITE" id="PS50850"/>
    </source>
</evidence>
<feature type="transmembrane region" description="Helical" evidence="6">
    <location>
        <begin position="224"/>
        <end position="246"/>
    </location>
</feature>
<dbReference type="Pfam" id="PF06609">
    <property type="entry name" value="TRI12"/>
    <property type="match status" value="1"/>
</dbReference>
<dbReference type="PANTHER" id="PTHR23501:SF109">
    <property type="entry name" value="MAJOR FACILITATOR SUPERFAMILY (MFS) PROFILE DOMAIN-CONTAINING PROTEIN-RELATED"/>
    <property type="match status" value="1"/>
</dbReference>
<evidence type="ECO:0000256" key="1">
    <source>
        <dbReference type="ARBA" id="ARBA00004141"/>
    </source>
</evidence>
<dbReference type="EMBL" id="KZ825072">
    <property type="protein sequence ID" value="RAH54316.1"/>
    <property type="molecule type" value="Genomic_DNA"/>
</dbReference>
<dbReference type="Proteomes" id="UP000249526">
    <property type="component" value="Unassembled WGS sequence"/>
</dbReference>
<feature type="transmembrane region" description="Helical" evidence="6">
    <location>
        <begin position="65"/>
        <end position="84"/>
    </location>
</feature>
<evidence type="ECO:0000256" key="2">
    <source>
        <dbReference type="ARBA" id="ARBA00022448"/>
    </source>
</evidence>
<feature type="transmembrane region" description="Helical" evidence="6">
    <location>
        <begin position="308"/>
        <end position="329"/>
    </location>
</feature>
<dbReference type="GO" id="GO:0005886">
    <property type="term" value="C:plasma membrane"/>
    <property type="evidence" value="ECO:0007669"/>
    <property type="project" value="TreeGrafter"/>
</dbReference>
<name>A0A8G1QWJ4_9EURO</name>
<keyword evidence="4 6" id="KW-1133">Transmembrane helix</keyword>
<evidence type="ECO:0000256" key="4">
    <source>
        <dbReference type="ARBA" id="ARBA00022989"/>
    </source>
</evidence>
<dbReference type="SUPFAM" id="SSF103473">
    <property type="entry name" value="MFS general substrate transporter"/>
    <property type="match status" value="1"/>
</dbReference>
<evidence type="ECO:0000256" key="3">
    <source>
        <dbReference type="ARBA" id="ARBA00022692"/>
    </source>
</evidence>
<comment type="subcellular location">
    <subcellularLocation>
        <location evidence="1">Membrane</location>
        <topology evidence="1">Multi-pass membrane protein</topology>
    </subcellularLocation>
</comment>
<keyword evidence="5 6" id="KW-0472">Membrane</keyword>
<dbReference type="PANTHER" id="PTHR23501">
    <property type="entry name" value="MAJOR FACILITATOR SUPERFAMILY"/>
    <property type="match status" value="1"/>
</dbReference>
<reference evidence="8 9" key="1">
    <citation type="submission" date="2018-02" db="EMBL/GenBank/DDBJ databases">
        <title>The genomes of Aspergillus section Nigri reveals drivers in fungal speciation.</title>
        <authorList>
            <consortium name="DOE Joint Genome Institute"/>
            <person name="Vesth T.C."/>
            <person name="Nybo J."/>
            <person name="Theobald S."/>
            <person name="Brandl J."/>
            <person name="Frisvad J.C."/>
            <person name="Nielsen K.F."/>
            <person name="Lyhne E.K."/>
            <person name="Kogle M.E."/>
            <person name="Kuo A."/>
            <person name="Riley R."/>
            <person name="Clum A."/>
            <person name="Nolan M."/>
            <person name="Lipzen A."/>
            <person name="Salamov A."/>
            <person name="Henrissat B."/>
            <person name="Wiebenga A."/>
            <person name="De vries R.P."/>
            <person name="Grigoriev I.V."/>
            <person name="Mortensen U.H."/>
            <person name="Andersen M.R."/>
            <person name="Baker S.E."/>
        </authorList>
    </citation>
    <scope>NUCLEOTIDE SEQUENCE [LARGE SCALE GENOMIC DNA]</scope>
    <source>
        <strain evidence="8 9">CBS 112811</strain>
    </source>
</reference>
<feature type="transmembrane region" description="Helical" evidence="6">
    <location>
        <begin position="267"/>
        <end position="288"/>
    </location>
</feature>
<evidence type="ECO:0000313" key="9">
    <source>
        <dbReference type="Proteomes" id="UP000249526"/>
    </source>
</evidence>
<feature type="transmembrane region" description="Helical" evidence="6">
    <location>
        <begin position="33"/>
        <end position="53"/>
    </location>
</feature>
<dbReference type="InterPro" id="IPR010573">
    <property type="entry name" value="MFS_Str1/Tri12-like"/>
</dbReference>
<feature type="transmembrane region" description="Helical" evidence="6">
    <location>
        <begin position="90"/>
        <end position="109"/>
    </location>
</feature>
<gene>
    <name evidence="8" type="ORF">BO85DRAFT_441279</name>
</gene>
<keyword evidence="2" id="KW-0813">Transport</keyword>
<feature type="transmembrane region" description="Helical" evidence="6">
    <location>
        <begin position="196"/>
        <end position="218"/>
    </location>
</feature>
<dbReference type="InterPro" id="IPR036259">
    <property type="entry name" value="MFS_trans_sf"/>
</dbReference>
<dbReference type="RefSeq" id="XP_025512238.1">
    <property type="nucleotide sequence ID" value="XM_025658801.1"/>
</dbReference>
<evidence type="ECO:0000313" key="8">
    <source>
        <dbReference type="EMBL" id="RAH54316.1"/>
    </source>
</evidence>
<organism evidence="8 9">
    <name type="scientific">Aspergillus piperis CBS 112811</name>
    <dbReference type="NCBI Taxonomy" id="1448313"/>
    <lineage>
        <taxon>Eukaryota</taxon>
        <taxon>Fungi</taxon>
        <taxon>Dikarya</taxon>
        <taxon>Ascomycota</taxon>
        <taxon>Pezizomycotina</taxon>
        <taxon>Eurotiomycetes</taxon>
        <taxon>Eurotiomycetidae</taxon>
        <taxon>Eurotiales</taxon>
        <taxon>Aspergillaceae</taxon>
        <taxon>Aspergillus</taxon>
        <taxon>Aspergillus subgen. Circumdati</taxon>
    </lineage>
</organism>
<feature type="transmembrane region" description="Helical" evidence="6">
    <location>
        <begin position="449"/>
        <end position="468"/>
    </location>
</feature>
<dbReference type="Gene3D" id="1.20.1250.20">
    <property type="entry name" value="MFS general substrate transporter like domains"/>
    <property type="match status" value="1"/>
</dbReference>
<dbReference type="AlphaFoldDB" id="A0A8G1QWJ4"/>
<proteinExistence type="predicted"/>